<dbReference type="AlphaFoldDB" id="A0A0G1IRH7"/>
<organism evidence="1 2">
    <name type="scientific">Candidatus Giovannonibacteria bacterium GW2011_GWA2_44_26</name>
    <dbReference type="NCBI Taxonomy" id="1618648"/>
    <lineage>
        <taxon>Bacteria</taxon>
        <taxon>Candidatus Giovannoniibacteriota</taxon>
    </lineage>
</organism>
<evidence type="ECO:0000313" key="2">
    <source>
        <dbReference type="Proteomes" id="UP000033945"/>
    </source>
</evidence>
<evidence type="ECO:0000313" key="1">
    <source>
        <dbReference type="EMBL" id="KKT61730.1"/>
    </source>
</evidence>
<proteinExistence type="predicted"/>
<dbReference type="EMBL" id="LCIT01000025">
    <property type="protein sequence ID" value="KKT61730.1"/>
    <property type="molecule type" value="Genomic_DNA"/>
</dbReference>
<reference evidence="1 2" key="1">
    <citation type="journal article" date="2015" name="Nature">
        <title>rRNA introns, odd ribosomes, and small enigmatic genomes across a large radiation of phyla.</title>
        <authorList>
            <person name="Brown C.T."/>
            <person name="Hug L.A."/>
            <person name="Thomas B.C."/>
            <person name="Sharon I."/>
            <person name="Castelle C.J."/>
            <person name="Singh A."/>
            <person name="Wilkins M.J."/>
            <person name="Williams K.H."/>
            <person name="Banfield J.F."/>
        </authorList>
    </citation>
    <scope>NUCLEOTIDE SEQUENCE [LARGE SCALE GENOMIC DNA]</scope>
</reference>
<protein>
    <submittedName>
        <fullName evidence="1">Uncharacterized protein</fullName>
    </submittedName>
</protein>
<name>A0A0G1IRH7_9BACT</name>
<sequence>MKTLIIIALTIVIISLVGVSLGDIQKNTKLKENFGIVWNFIYPWARVGLDKAQEYIWVPLLKAAKDIRG</sequence>
<comment type="caution">
    <text evidence="1">The sequence shown here is derived from an EMBL/GenBank/DDBJ whole genome shotgun (WGS) entry which is preliminary data.</text>
</comment>
<accession>A0A0G1IRH7</accession>
<gene>
    <name evidence="1" type="ORF">UW55_C0025G0002</name>
</gene>
<dbReference type="Proteomes" id="UP000033945">
    <property type="component" value="Unassembled WGS sequence"/>
</dbReference>